<comment type="caution">
    <text evidence="1">The sequence shown here is derived from an EMBL/GenBank/DDBJ whole genome shotgun (WGS) entry which is preliminary data.</text>
</comment>
<feature type="non-terminal residue" evidence="1">
    <location>
        <position position="40"/>
    </location>
</feature>
<dbReference type="SUPFAM" id="SSF52540">
    <property type="entry name" value="P-loop containing nucleoside triphosphate hydrolases"/>
    <property type="match status" value="1"/>
</dbReference>
<sequence>MKTIYLIGGTMGVGKTAVCKELKFLLDNAVFLDGDWCWDA</sequence>
<dbReference type="InterPro" id="IPR027417">
    <property type="entry name" value="P-loop_NTPase"/>
</dbReference>
<evidence type="ECO:0000313" key="1">
    <source>
        <dbReference type="EMBL" id="MCI5756125.1"/>
    </source>
</evidence>
<gene>
    <name evidence="1" type="ORF">MR241_07520</name>
</gene>
<proteinExistence type="predicted"/>
<dbReference type="EMBL" id="JALEMU010000122">
    <property type="protein sequence ID" value="MCI5756125.1"/>
    <property type="molecule type" value="Genomic_DNA"/>
</dbReference>
<accession>A0AAE3FII7</accession>
<reference evidence="1 2" key="1">
    <citation type="submission" date="2022-03" db="EMBL/GenBank/DDBJ databases">
        <title>Metagenome-assembled genomes from swine fecal metagenomes.</title>
        <authorList>
            <person name="Holman D.B."/>
            <person name="Kommadath A."/>
        </authorList>
    </citation>
    <scope>NUCLEOTIDE SEQUENCE [LARGE SCALE GENOMIC DNA]</scope>
    <source>
        <strain evidence="1">SUG147</strain>
    </source>
</reference>
<organism evidence="1 2">
    <name type="scientific">Candidatus Colimorpha enterica</name>
    <dbReference type="NCBI Taxonomy" id="3083063"/>
    <lineage>
        <taxon>Bacteria</taxon>
        <taxon>Pseudomonadati</taxon>
        <taxon>Bacteroidota</taxon>
        <taxon>Bacteroidia</taxon>
        <taxon>Bacteroidales</taxon>
        <taxon>Candidatus Colimorpha</taxon>
    </lineage>
</organism>
<evidence type="ECO:0000313" key="2">
    <source>
        <dbReference type="Proteomes" id="UP001139365"/>
    </source>
</evidence>
<dbReference type="Proteomes" id="UP001139365">
    <property type="component" value="Unassembled WGS sequence"/>
</dbReference>
<dbReference type="Gene3D" id="3.40.50.300">
    <property type="entry name" value="P-loop containing nucleotide triphosphate hydrolases"/>
    <property type="match status" value="1"/>
</dbReference>
<name>A0AAE3FII7_9BACT</name>
<protein>
    <submittedName>
        <fullName evidence="1">AAA family ATPase</fullName>
    </submittedName>
</protein>
<dbReference type="AlphaFoldDB" id="A0AAE3FII7"/>